<comment type="caution">
    <text evidence="1">The sequence shown here is derived from an EMBL/GenBank/DDBJ whole genome shotgun (WGS) entry which is preliminary data.</text>
</comment>
<proteinExistence type="predicted"/>
<sequence>MGDPVVGERPEPWSVPVVLHDPDPAWPDVWAEDAAEIRAALGPTALAVDHVGSTSVPDLPAKPVIDILLQVPDSADEDAYVPALVSLGYWLQIREPDWLEHRVLYRTTARGSTHNVNLHVLSPGLASSEIARMLTFRDRLRSHPGDRERYAAVKRELATRRWRYVQDYADAKSEIVEDILRRAAQARR</sequence>
<keyword evidence="2" id="KW-1185">Reference proteome</keyword>
<dbReference type="PANTHER" id="PTHR34822">
    <property type="entry name" value="GRPB DOMAIN PROTEIN (AFU_ORTHOLOGUE AFUA_1G01530)"/>
    <property type="match status" value="1"/>
</dbReference>
<evidence type="ECO:0008006" key="3">
    <source>
        <dbReference type="Google" id="ProtNLM"/>
    </source>
</evidence>
<dbReference type="SUPFAM" id="SSF81301">
    <property type="entry name" value="Nucleotidyltransferase"/>
    <property type="match status" value="1"/>
</dbReference>
<accession>A0A0A0K2V8</accession>
<dbReference type="OrthoDB" id="9799092at2"/>
<dbReference type="STRING" id="1385519.N801_02480"/>
<reference evidence="1 2" key="1">
    <citation type="submission" date="2013-08" db="EMBL/GenBank/DDBJ databases">
        <title>The genome sequence of Knoellia aerolata.</title>
        <authorList>
            <person name="Zhu W."/>
            <person name="Wang G."/>
        </authorList>
    </citation>
    <scope>NUCLEOTIDE SEQUENCE [LARGE SCALE GENOMIC DNA]</scope>
    <source>
        <strain evidence="1 2">DSM 18566</strain>
    </source>
</reference>
<protein>
    <recommendedName>
        <fullName evidence="3">GrpB family protein</fullName>
    </recommendedName>
</protein>
<organism evidence="1 2">
    <name type="scientific">Knoellia aerolata DSM 18566</name>
    <dbReference type="NCBI Taxonomy" id="1385519"/>
    <lineage>
        <taxon>Bacteria</taxon>
        <taxon>Bacillati</taxon>
        <taxon>Actinomycetota</taxon>
        <taxon>Actinomycetes</taxon>
        <taxon>Micrococcales</taxon>
        <taxon>Intrasporangiaceae</taxon>
        <taxon>Knoellia</taxon>
    </lineage>
</organism>
<dbReference type="Gene3D" id="3.30.460.10">
    <property type="entry name" value="Beta Polymerase, domain 2"/>
    <property type="match status" value="1"/>
</dbReference>
<dbReference type="EMBL" id="AVPL01000008">
    <property type="protein sequence ID" value="KGN42091.1"/>
    <property type="molecule type" value="Genomic_DNA"/>
</dbReference>
<dbReference type="RefSeq" id="WP_035933798.1">
    <property type="nucleotide sequence ID" value="NZ_AVPL01000008.1"/>
</dbReference>
<dbReference type="Pfam" id="PF04229">
    <property type="entry name" value="GrpB"/>
    <property type="match status" value="1"/>
</dbReference>
<dbReference type="PANTHER" id="PTHR34822:SF1">
    <property type="entry name" value="GRPB FAMILY PROTEIN"/>
    <property type="match status" value="1"/>
</dbReference>
<dbReference type="InterPro" id="IPR007344">
    <property type="entry name" value="GrpB/CoaE"/>
</dbReference>
<name>A0A0A0K2V8_9MICO</name>
<dbReference type="eggNOG" id="COG2320">
    <property type="taxonomic scope" value="Bacteria"/>
</dbReference>
<evidence type="ECO:0000313" key="2">
    <source>
        <dbReference type="Proteomes" id="UP000030013"/>
    </source>
</evidence>
<dbReference type="AlphaFoldDB" id="A0A0A0K2V8"/>
<dbReference type="Proteomes" id="UP000030013">
    <property type="component" value="Unassembled WGS sequence"/>
</dbReference>
<gene>
    <name evidence="1" type="ORF">N801_02480</name>
</gene>
<dbReference type="InterPro" id="IPR043519">
    <property type="entry name" value="NT_sf"/>
</dbReference>
<evidence type="ECO:0000313" key="1">
    <source>
        <dbReference type="EMBL" id="KGN42091.1"/>
    </source>
</evidence>